<organism evidence="2 3">
    <name type="scientific">Litorivivens lipolytica</name>
    <dbReference type="NCBI Taxonomy" id="1524264"/>
    <lineage>
        <taxon>Bacteria</taxon>
        <taxon>Pseudomonadati</taxon>
        <taxon>Pseudomonadota</taxon>
        <taxon>Gammaproteobacteria</taxon>
        <taxon>Litorivivens</taxon>
    </lineage>
</organism>
<evidence type="ECO:0000313" key="3">
    <source>
        <dbReference type="Proteomes" id="UP000537130"/>
    </source>
</evidence>
<dbReference type="Proteomes" id="UP000537130">
    <property type="component" value="Unassembled WGS sequence"/>
</dbReference>
<protein>
    <submittedName>
        <fullName evidence="2">Uncharacterized protein</fullName>
    </submittedName>
</protein>
<name>A0A7W4W7G7_9GAMM</name>
<reference evidence="2 3" key="1">
    <citation type="submission" date="2020-08" db="EMBL/GenBank/DDBJ databases">
        <title>Genomic Encyclopedia of Type Strains, Phase III (KMG-III): the genomes of soil and plant-associated and newly described type strains.</title>
        <authorList>
            <person name="Whitman W."/>
        </authorList>
    </citation>
    <scope>NUCLEOTIDE SEQUENCE [LARGE SCALE GENOMIC DNA]</scope>
    <source>
        <strain evidence="2 3">CECT 8654</strain>
    </source>
</reference>
<accession>A0A7W4W7G7</accession>
<evidence type="ECO:0000313" key="2">
    <source>
        <dbReference type="EMBL" id="MBB3048908.1"/>
    </source>
</evidence>
<feature type="region of interest" description="Disordered" evidence="1">
    <location>
        <begin position="39"/>
        <end position="71"/>
    </location>
</feature>
<proteinExistence type="predicted"/>
<keyword evidence="3" id="KW-1185">Reference proteome</keyword>
<evidence type="ECO:0000256" key="1">
    <source>
        <dbReference type="SAM" id="MobiDB-lite"/>
    </source>
</evidence>
<dbReference type="EMBL" id="JACHWY010000004">
    <property type="protein sequence ID" value="MBB3048908.1"/>
    <property type="molecule type" value="Genomic_DNA"/>
</dbReference>
<sequence>MRSFNKLPGKQKGTVTMKNIALIGLISAFALTVGCSSTQPSGSGAGVLPTPSDDYSKYDSSARSLPDTGDDYSAYAKDEEAEEEPIARGSEGWKAKTVEDYEWLWEQMQAEGADRISLLIDFGMNNLDNIKDGPPSLYRKFIRIKALLSHLTLAESSYKPAEKAYIISELITETSNARALGTSPGEDPEVQLSLTDSFCKAMARMTALLGTNDELSTKEALESLLENHQFDVCGPYMYGPWMYQVALYDKELDAMKIMNEMLRYVERTQDGDSSKKAVKLVLEALLTNWDSEPQTALSKYEKAKALPVSDNDPWAPNAHEFAVQRFKAFVPILQEQVERNACRETLRSSTQTWAVRGRGVDGVVRLYNRYVDGQNETEPEYSGSGDNKYISAYRVSPELYRLEPEIKQWRDQYGSYSSGVFAALNQTVDYLESALKLRIEGYFVKKKDYRGEFERATAQFNMANDKLKEAREIYRSTSDNKCVGLLMDDD</sequence>
<dbReference type="AlphaFoldDB" id="A0A7W4W7G7"/>
<gene>
    <name evidence="2" type="ORF">FHR99_003182</name>
</gene>
<dbReference type="RefSeq" id="WP_183411697.1">
    <property type="nucleotide sequence ID" value="NZ_JACHWY010000004.1"/>
</dbReference>
<comment type="caution">
    <text evidence="2">The sequence shown here is derived from an EMBL/GenBank/DDBJ whole genome shotgun (WGS) entry which is preliminary data.</text>
</comment>
<dbReference type="PROSITE" id="PS51257">
    <property type="entry name" value="PROKAR_LIPOPROTEIN"/>
    <property type="match status" value="1"/>
</dbReference>